<feature type="compositionally biased region" description="Pro residues" evidence="1">
    <location>
        <begin position="61"/>
        <end position="73"/>
    </location>
</feature>
<evidence type="ECO:0000313" key="3">
    <source>
        <dbReference type="EMBL" id="KAH7243526.1"/>
    </source>
</evidence>
<feature type="transmembrane region" description="Helical" evidence="2">
    <location>
        <begin position="168"/>
        <end position="190"/>
    </location>
</feature>
<sequence>MICPYFTSPTLKHLSSQFPEPSHHKHLFQTPSQKIPILQDAYSNKLGESKVWDHTYGGPPLSGPPLSRPPFPTKTPYSDKRPDHKDHRIKLKEEPSRKSHKLLMPHHSLVHGPAHGLPLATGSELRDGLGTADVSHITAQPLHPLQVTGKIDVESHQSESEASECASFVLVIVMIVLVAAIAAIGVLALFRRVIRNFSRRRGQRQVWNWVKKADGADLSNLLDHLKQNPHMFRPYHLNMLRDILASHEGPSYLPTYDKASGTGHLDSTDCATPSGPPPAHMAPSQPAPFTPGAPNYGYPPRPMRCPKRRMRAI</sequence>
<evidence type="ECO:0000256" key="1">
    <source>
        <dbReference type="SAM" id="MobiDB-lite"/>
    </source>
</evidence>
<feature type="compositionally biased region" description="Basic residues" evidence="1">
    <location>
        <begin position="304"/>
        <end position="313"/>
    </location>
</feature>
<dbReference type="RefSeq" id="XP_046047019.1">
    <property type="nucleotide sequence ID" value="XM_046199815.1"/>
</dbReference>
<gene>
    <name evidence="3" type="ORF">BKA55DRAFT_692694</name>
</gene>
<reference evidence="3" key="1">
    <citation type="journal article" date="2021" name="Nat. Commun.">
        <title>Genetic determinants of endophytism in the Arabidopsis root mycobiome.</title>
        <authorList>
            <person name="Mesny F."/>
            <person name="Miyauchi S."/>
            <person name="Thiergart T."/>
            <person name="Pickel B."/>
            <person name="Atanasova L."/>
            <person name="Karlsson M."/>
            <person name="Huettel B."/>
            <person name="Barry K.W."/>
            <person name="Haridas S."/>
            <person name="Chen C."/>
            <person name="Bauer D."/>
            <person name="Andreopoulos W."/>
            <person name="Pangilinan J."/>
            <person name="LaButti K."/>
            <person name="Riley R."/>
            <person name="Lipzen A."/>
            <person name="Clum A."/>
            <person name="Drula E."/>
            <person name="Henrissat B."/>
            <person name="Kohler A."/>
            <person name="Grigoriev I.V."/>
            <person name="Martin F.M."/>
            <person name="Hacquard S."/>
        </authorList>
    </citation>
    <scope>NUCLEOTIDE SEQUENCE</scope>
    <source>
        <strain evidence="3">MPI-CAGE-AT-0023</strain>
    </source>
</reference>
<feature type="compositionally biased region" description="Basic and acidic residues" evidence="1">
    <location>
        <begin position="77"/>
        <end position="97"/>
    </location>
</feature>
<keyword evidence="4" id="KW-1185">Reference proteome</keyword>
<protein>
    <submittedName>
        <fullName evidence="3">Uncharacterized protein</fullName>
    </submittedName>
</protein>
<dbReference type="AlphaFoldDB" id="A0A9P9GQL9"/>
<feature type="compositionally biased region" description="Pro residues" evidence="1">
    <location>
        <begin position="274"/>
        <end position="303"/>
    </location>
</feature>
<name>A0A9P9GQL9_FUSRE</name>
<dbReference type="GeneID" id="70229769"/>
<dbReference type="OrthoDB" id="5090085at2759"/>
<keyword evidence="2" id="KW-0812">Transmembrane</keyword>
<dbReference type="EMBL" id="JAGMUX010000012">
    <property type="protein sequence ID" value="KAH7243526.1"/>
    <property type="molecule type" value="Genomic_DNA"/>
</dbReference>
<organism evidence="3 4">
    <name type="scientific">Fusarium redolens</name>
    <dbReference type="NCBI Taxonomy" id="48865"/>
    <lineage>
        <taxon>Eukaryota</taxon>
        <taxon>Fungi</taxon>
        <taxon>Dikarya</taxon>
        <taxon>Ascomycota</taxon>
        <taxon>Pezizomycotina</taxon>
        <taxon>Sordariomycetes</taxon>
        <taxon>Hypocreomycetidae</taxon>
        <taxon>Hypocreales</taxon>
        <taxon>Nectriaceae</taxon>
        <taxon>Fusarium</taxon>
        <taxon>Fusarium redolens species complex</taxon>
    </lineage>
</organism>
<evidence type="ECO:0000313" key="4">
    <source>
        <dbReference type="Proteomes" id="UP000720189"/>
    </source>
</evidence>
<feature type="region of interest" description="Disordered" evidence="1">
    <location>
        <begin position="263"/>
        <end position="313"/>
    </location>
</feature>
<evidence type="ECO:0000256" key="2">
    <source>
        <dbReference type="SAM" id="Phobius"/>
    </source>
</evidence>
<feature type="region of interest" description="Disordered" evidence="1">
    <location>
        <begin position="53"/>
        <end position="98"/>
    </location>
</feature>
<proteinExistence type="predicted"/>
<dbReference type="Proteomes" id="UP000720189">
    <property type="component" value="Unassembled WGS sequence"/>
</dbReference>
<keyword evidence="2" id="KW-0472">Membrane</keyword>
<accession>A0A9P9GQL9</accession>
<comment type="caution">
    <text evidence="3">The sequence shown here is derived from an EMBL/GenBank/DDBJ whole genome shotgun (WGS) entry which is preliminary data.</text>
</comment>
<keyword evidence="2" id="KW-1133">Transmembrane helix</keyword>